<dbReference type="InterPro" id="IPR020846">
    <property type="entry name" value="MFS_dom"/>
</dbReference>
<dbReference type="PATRIC" id="fig|1393736.3.peg.4064"/>
<dbReference type="PANTHER" id="PTHR23517">
    <property type="entry name" value="RESISTANCE PROTEIN MDTM, PUTATIVE-RELATED-RELATED"/>
    <property type="match status" value="1"/>
</dbReference>
<dbReference type="InterPro" id="IPR011701">
    <property type="entry name" value="MFS"/>
</dbReference>
<feature type="transmembrane region" description="Helical" evidence="7">
    <location>
        <begin position="12"/>
        <end position="37"/>
    </location>
</feature>
<protein>
    <submittedName>
        <fullName evidence="9">Arabinose efflux permease family protein</fullName>
    </submittedName>
</protein>
<name>A0A022PGC6_9GAMM</name>
<evidence type="ECO:0000313" key="10">
    <source>
        <dbReference type="Proteomes" id="UP000023464"/>
    </source>
</evidence>
<dbReference type="SUPFAM" id="SSF103473">
    <property type="entry name" value="MFS general substrate transporter"/>
    <property type="match status" value="1"/>
</dbReference>
<dbReference type="RefSeq" id="WP_036782497.1">
    <property type="nucleotide sequence ID" value="NZ_CAWLTM010000034.1"/>
</dbReference>
<evidence type="ECO:0000256" key="6">
    <source>
        <dbReference type="ARBA" id="ARBA00023136"/>
    </source>
</evidence>
<feature type="transmembrane region" description="Helical" evidence="7">
    <location>
        <begin position="211"/>
        <end position="233"/>
    </location>
</feature>
<dbReference type="InterPro" id="IPR050171">
    <property type="entry name" value="MFS_Transporters"/>
</dbReference>
<feature type="transmembrane region" description="Helical" evidence="7">
    <location>
        <begin position="49"/>
        <end position="70"/>
    </location>
</feature>
<feature type="transmembrane region" description="Helical" evidence="7">
    <location>
        <begin position="143"/>
        <end position="161"/>
    </location>
</feature>
<dbReference type="AlphaFoldDB" id="A0A022PGC6"/>
<feature type="transmembrane region" description="Helical" evidence="7">
    <location>
        <begin position="105"/>
        <end position="122"/>
    </location>
</feature>
<comment type="caution">
    <text evidence="9">The sequence shown here is derived from an EMBL/GenBank/DDBJ whole genome shotgun (WGS) entry which is preliminary data.</text>
</comment>
<dbReference type="Pfam" id="PF07690">
    <property type="entry name" value="MFS_1"/>
    <property type="match status" value="1"/>
</dbReference>
<dbReference type="Proteomes" id="UP000023464">
    <property type="component" value="Unassembled WGS sequence"/>
</dbReference>
<keyword evidence="5 7" id="KW-1133">Transmembrane helix</keyword>
<organism evidence="9 10">
    <name type="scientific">Photorhabdus aegyptia</name>
    <dbReference type="NCBI Taxonomy" id="2805098"/>
    <lineage>
        <taxon>Bacteria</taxon>
        <taxon>Pseudomonadati</taxon>
        <taxon>Pseudomonadota</taxon>
        <taxon>Gammaproteobacteria</taxon>
        <taxon>Enterobacterales</taxon>
        <taxon>Morganellaceae</taxon>
        <taxon>Photorhabdus</taxon>
    </lineage>
</organism>
<dbReference type="EMBL" id="JFGV01000081">
    <property type="protein sequence ID" value="EYU13515.1"/>
    <property type="molecule type" value="Genomic_DNA"/>
</dbReference>
<dbReference type="GO" id="GO:0005886">
    <property type="term" value="C:plasma membrane"/>
    <property type="evidence" value="ECO:0007669"/>
    <property type="project" value="UniProtKB-SubCell"/>
</dbReference>
<dbReference type="Gene3D" id="1.20.1250.20">
    <property type="entry name" value="MFS general substrate transporter like domains"/>
    <property type="match status" value="1"/>
</dbReference>
<feature type="transmembrane region" description="Helical" evidence="7">
    <location>
        <begin position="286"/>
        <end position="305"/>
    </location>
</feature>
<evidence type="ECO:0000256" key="4">
    <source>
        <dbReference type="ARBA" id="ARBA00022692"/>
    </source>
</evidence>
<evidence type="ECO:0000256" key="3">
    <source>
        <dbReference type="ARBA" id="ARBA00022475"/>
    </source>
</evidence>
<keyword evidence="4 7" id="KW-0812">Transmembrane</keyword>
<keyword evidence="3" id="KW-1003">Cell membrane</keyword>
<accession>A0A022PGC6</accession>
<proteinExistence type="predicted"/>
<evidence type="ECO:0000256" key="1">
    <source>
        <dbReference type="ARBA" id="ARBA00004651"/>
    </source>
</evidence>
<keyword evidence="10" id="KW-1185">Reference proteome</keyword>
<gene>
    <name evidence="9" type="ORF">BA1DRAFT_03983</name>
</gene>
<feature type="transmembrane region" description="Helical" evidence="7">
    <location>
        <begin position="374"/>
        <end position="394"/>
    </location>
</feature>
<dbReference type="GO" id="GO:0022857">
    <property type="term" value="F:transmembrane transporter activity"/>
    <property type="evidence" value="ECO:0007669"/>
    <property type="project" value="InterPro"/>
</dbReference>
<dbReference type="InterPro" id="IPR036259">
    <property type="entry name" value="MFS_trans_sf"/>
</dbReference>
<evidence type="ECO:0000256" key="2">
    <source>
        <dbReference type="ARBA" id="ARBA00022448"/>
    </source>
</evidence>
<dbReference type="PANTHER" id="PTHR23517:SF2">
    <property type="entry name" value="MULTIDRUG RESISTANCE PROTEIN MDTH"/>
    <property type="match status" value="1"/>
</dbReference>
<feature type="transmembrane region" description="Helical" evidence="7">
    <location>
        <begin position="82"/>
        <end position="99"/>
    </location>
</feature>
<comment type="subcellular location">
    <subcellularLocation>
        <location evidence="1">Cell membrane</location>
        <topology evidence="1">Multi-pass membrane protein</topology>
    </subcellularLocation>
</comment>
<feature type="domain" description="Major facilitator superfamily (MFS) profile" evidence="8">
    <location>
        <begin position="15"/>
        <end position="398"/>
    </location>
</feature>
<evidence type="ECO:0000256" key="5">
    <source>
        <dbReference type="ARBA" id="ARBA00022989"/>
    </source>
</evidence>
<feature type="transmembrane region" description="Helical" evidence="7">
    <location>
        <begin position="253"/>
        <end position="274"/>
    </location>
</feature>
<dbReference type="PROSITE" id="PS50850">
    <property type="entry name" value="MFS"/>
    <property type="match status" value="1"/>
</dbReference>
<feature type="transmembrane region" description="Helical" evidence="7">
    <location>
        <begin position="167"/>
        <end position="190"/>
    </location>
</feature>
<evidence type="ECO:0000259" key="8">
    <source>
        <dbReference type="PROSITE" id="PS50850"/>
    </source>
</evidence>
<sequence length="410" mass="46219">MKNFSLNNYTSIPACIWGLFLGTFVTRSTSMMVWPFISIILYTKFHFTASMIGLVLSLSIAISSILSFYAGYFSDKVGRAKIIIIGCLISSLAYLILWLSEHQSGFIIGTLLANISWALVNNPIKAVIGDIIEEKQVRENAMYLRYLFLNAGAVVGPYLGIKLSLDINSISFLIVSVSYVIFMIPVYLFGKKIKINLTNNEDFKGTIKVLLNDRVFLMLVINNILMMFIFGHFDSTLPQLITSLGFNGYAEFIASLIMLHAITIVVMQLPFSMLTQKMELETKINIGSVLLILSECMFFISFKYYDVYLLWYMAAFTMSISQTILFPCVNVFIDRLAPNDLRGAYFGAASLYSIGFSISPLVGGTIIQLFDGGVLFQLLAILSVLMLVIFYRMFKLRDKHEINIRRSLKS</sequence>
<evidence type="ECO:0000313" key="9">
    <source>
        <dbReference type="EMBL" id="EYU13515.1"/>
    </source>
</evidence>
<feature type="transmembrane region" description="Helical" evidence="7">
    <location>
        <begin position="345"/>
        <end position="368"/>
    </location>
</feature>
<keyword evidence="6 7" id="KW-0472">Membrane</keyword>
<reference evidence="9 10" key="1">
    <citation type="submission" date="2014-03" db="EMBL/GenBank/DDBJ databases">
        <title>Draft Genome of Photorhabdus luminescens BA1, an Egyptian Isolate.</title>
        <authorList>
            <person name="Ghazal S."/>
            <person name="Hurst S.G.IV."/>
            <person name="Morris K."/>
            <person name="Thomas K."/>
            <person name="Tisa L.S."/>
        </authorList>
    </citation>
    <scope>NUCLEOTIDE SEQUENCE [LARGE SCALE GENOMIC DNA]</scope>
    <source>
        <strain evidence="9 10">BA1</strain>
    </source>
</reference>
<keyword evidence="2" id="KW-0813">Transport</keyword>
<feature type="transmembrane region" description="Helical" evidence="7">
    <location>
        <begin position="311"/>
        <end position="333"/>
    </location>
</feature>
<evidence type="ECO:0000256" key="7">
    <source>
        <dbReference type="SAM" id="Phobius"/>
    </source>
</evidence>